<reference evidence="2" key="1">
    <citation type="submission" date="2020-04" db="EMBL/GenBank/DDBJ databases">
        <title>Draft genome resource of the tomato pathogen Pseudocercospora fuligena.</title>
        <authorList>
            <person name="Zaccaron A."/>
        </authorList>
    </citation>
    <scope>NUCLEOTIDE SEQUENCE</scope>
    <source>
        <strain evidence="2">PF001</strain>
    </source>
</reference>
<dbReference type="AlphaFoldDB" id="A0A8H6VCT0"/>
<dbReference type="EMBL" id="JABCIY010000227">
    <property type="protein sequence ID" value="KAF7187513.1"/>
    <property type="molecule type" value="Genomic_DNA"/>
</dbReference>
<dbReference type="Proteomes" id="UP000660729">
    <property type="component" value="Unassembled WGS sequence"/>
</dbReference>
<evidence type="ECO:0000313" key="3">
    <source>
        <dbReference type="Proteomes" id="UP000660729"/>
    </source>
</evidence>
<keyword evidence="3" id="KW-1185">Reference proteome</keyword>
<accession>A0A8H6VCT0</accession>
<evidence type="ECO:0000256" key="1">
    <source>
        <dbReference type="SAM" id="MobiDB-lite"/>
    </source>
</evidence>
<dbReference type="OrthoDB" id="10526489at2759"/>
<name>A0A8H6VCT0_9PEZI</name>
<sequence>MALQNPEHVLNYVAEELRSTRTVAIYINDPKSDPLHIADYDFRHQSPDFDSRGVQSFTLIEVDRQAALVWLAFATRGDDPNYYLQGKTILTARCFELAFRYRLFVFHNAIMRSIVSIKEEAVADLLKIFFQPKFDKAPVRQRLVDTAVMASSSARPFGPLTISDISELDGTGFLVMFNDTKKQQRACGHLPKRTWDKWNRENAETDCGINGEAADESSECEGCETEVPHTRKRKRTSIKQEEE</sequence>
<feature type="region of interest" description="Disordered" evidence="1">
    <location>
        <begin position="209"/>
        <end position="243"/>
    </location>
</feature>
<gene>
    <name evidence="2" type="ORF">HII31_11137</name>
</gene>
<proteinExistence type="predicted"/>
<comment type="caution">
    <text evidence="2">The sequence shown here is derived from an EMBL/GenBank/DDBJ whole genome shotgun (WGS) entry which is preliminary data.</text>
</comment>
<feature type="compositionally biased region" description="Acidic residues" evidence="1">
    <location>
        <begin position="213"/>
        <end position="224"/>
    </location>
</feature>
<protein>
    <submittedName>
        <fullName evidence="2">Uncharacterized protein</fullName>
    </submittedName>
</protein>
<evidence type="ECO:0000313" key="2">
    <source>
        <dbReference type="EMBL" id="KAF7187513.1"/>
    </source>
</evidence>
<organism evidence="2 3">
    <name type="scientific">Pseudocercospora fuligena</name>
    <dbReference type="NCBI Taxonomy" id="685502"/>
    <lineage>
        <taxon>Eukaryota</taxon>
        <taxon>Fungi</taxon>
        <taxon>Dikarya</taxon>
        <taxon>Ascomycota</taxon>
        <taxon>Pezizomycotina</taxon>
        <taxon>Dothideomycetes</taxon>
        <taxon>Dothideomycetidae</taxon>
        <taxon>Mycosphaerellales</taxon>
        <taxon>Mycosphaerellaceae</taxon>
        <taxon>Pseudocercospora</taxon>
    </lineage>
</organism>